<sequence length="805" mass="94414">MNTSVVKINEDECIACQVEYTLSFRPLIAYLKGRLKTEQTLKAEFYRFLLEKIEREEALKNDIEVEDLAKYKDTLELIFTILTPLMANEKDLYWAMSTPVPDRIFFSTDGFFEFFGVHKEEKKKNGYIEESKEKQQIQFIYKMILRRFYDYTSISGNEILYAYTNPTTHLTSYYNISPDTQFVDIQYDGELPELNFEAVATQIQEGKEVELLQDLLPLDKFRFDGFTVITLTDVTLQHAIDGIRDALVNHTYEIEAYEHVIQALKTLAGNGHIEFGLLPFLMVNNKFVFDNDLNSQSILLDSAKKHNLEEETFFALVNEYIDHPRPVFFNNLTDEKIEKFPFLDILKKNGVKSYSFLPIFYNNQLAGIMEIYSEQDLVVDEKLLSRFHSALPLLGQLLQYRIEEFNNKMDNVLKDKFTALQPSVQWKFNQVVWDYLKMSKSKKKTQEIDTVTFKGLYPLFGAIDIKNSTIERNYALKEDLKVQLAKLSESLENLRNIIRLDLLDKVLFNCKDWMKKIDDFINSSEEAQLNEFLELEVYPMLKHIERGHPQTQEIIQEYFKSINSEEGIAYDNRRTLETSMQFINTAVSEYLEEAQQTLQESYPCYFAKFRTDGVEYDIYIGQDIAPDIPFDLLYLKNIRLWQLTSMVEAARLTNSLVSQMPRALLTTQLIFIHSNPIDISFRNDERRFDVEGAYNIRYEVVKKRIDKVLVKGTDERLTQPGKIALVYFNTYEANEYKEYIKYLQEQGFLQDDLETLDLEELQGVSGLKALRVGVNYMSCDFYDEQFTKLKKSIKKNPLKKFDEQL</sequence>
<protein>
    <submittedName>
        <fullName evidence="1">GAF domain-containing protein</fullName>
    </submittedName>
</protein>
<keyword evidence="2" id="KW-1185">Reference proteome</keyword>
<dbReference type="Gene3D" id="3.30.450.40">
    <property type="match status" value="1"/>
</dbReference>
<evidence type="ECO:0000313" key="1">
    <source>
        <dbReference type="EMBL" id="TKC10839.1"/>
    </source>
</evidence>
<dbReference type="Proteomes" id="UP000309488">
    <property type="component" value="Unassembled WGS sequence"/>
</dbReference>
<proteinExistence type="predicted"/>
<organism evidence="1 2">
    <name type="scientific">Pedobacter polaris</name>
    <dbReference type="NCBI Taxonomy" id="2571273"/>
    <lineage>
        <taxon>Bacteria</taxon>
        <taxon>Pseudomonadati</taxon>
        <taxon>Bacteroidota</taxon>
        <taxon>Sphingobacteriia</taxon>
        <taxon>Sphingobacteriales</taxon>
        <taxon>Sphingobacteriaceae</taxon>
        <taxon>Pedobacter</taxon>
    </lineage>
</organism>
<evidence type="ECO:0000313" key="2">
    <source>
        <dbReference type="Proteomes" id="UP000309488"/>
    </source>
</evidence>
<dbReference type="AlphaFoldDB" id="A0A4U1CWV9"/>
<accession>A0A4U1CWV9</accession>
<gene>
    <name evidence="1" type="ORF">FA048_11765</name>
</gene>
<comment type="caution">
    <text evidence="1">The sequence shown here is derived from an EMBL/GenBank/DDBJ whole genome shotgun (WGS) entry which is preliminary data.</text>
</comment>
<dbReference type="RefSeq" id="WP_136841069.1">
    <property type="nucleotide sequence ID" value="NZ_SWBR01000002.1"/>
</dbReference>
<dbReference type="OrthoDB" id="627374at2"/>
<dbReference type="EMBL" id="SWBR01000002">
    <property type="protein sequence ID" value="TKC10839.1"/>
    <property type="molecule type" value="Genomic_DNA"/>
</dbReference>
<dbReference type="InterPro" id="IPR029016">
    <property type="entry name" value="GAF-like_dom_sf"/>
</dbReference>
<name>A0A4U1CWV9_9SPHI</name>
<reference evidence="1 2" key="1">
    <citation type="submission" date="2019-04" db="EMBL/GenBank/DDBJ databases">
        <title>Pedobacter sp. RP-3-22 sp. nov., isolated from Arctic soil.</title>
        <authorList>
            <person name="Dahal R.H."/>
            <person name="Kim D.-U."/>
        </authorList>
    </citation>
    <scope>NUCLEOTIDE SEQUENCE [LARGE SCALE GENOMIC DNA]</scope>
    <source>
        <strain evidence="1 2">RP-3-22</strain>
    </source>
</reference>